<reference evidence="1" key="1">
    <citation type="journal article" date="2013" name="Environ. Microbiol.">
        <title>Seasonally variable intestinal metagenomes of the red palm weevil (Rhynchophorus ferrugineus).</title>
        <authorList>
            <person name="Jia S."/>
            <person name="Zhang X."/>
            <person name="Zhang G."/>
            <person name="Yin A."/>
            <person name="Zhang S."/>
            <person name="Li F."/>
            <person name="Wang L."/>
            <person name="Zhao D."/>
            <person name="Yun Q."/>
            <person name="Tala"/>
            <person name="Wang J."/>
            <person name="Sun G."/>
            <person name="Baabdullah M."/>
            <person name="Yu X."/>
            <person name="Hu S."/>
            <person name="Al-Mssallem I.S."/>
            <person name="Yu J."/>
        </authorList>
    </citation>
    <scope>NUCLEOTIDE SEQUENCE</scope>
</reference>
<feature type="non-terminal residue" evidence="1">
    <location>
        <position position="81"/>
    </location>
</feature>
<name>A0A060C012_9HYPH</name>
<dbReference type="AlphaFoldDB" id="A0A060C012"/>
<sequence>MAFAPDAWVEEPVPRGRARLSWLAKRRFRFGQTHGRLLQTSRGWSATIGNIALALCKGRLLLGQPRRFCIFSKANASIAYA</sequence>
<dbReference type="EMBL" id="KF122701">
    <property type="protein sequence ID" value="AIA89998.1"/>
    <property type="molecule type" value="Genomic_DNA"/>
</dbReference>
<organism evidence="1">
    <name type="scientific">uncultured Sinorhizobium sp</name>
    <dbReference type="NCBI Taxonomy" id="215603"/>
    <lineage>
        <taxon>Bacteria</taxon>
        <taxon>Pseudomonadati</taxon>
        <taxon>Pseudomonadota</taxon>
        <taxon>Alphaproteobacteria</taxon>
        <taxon>Hyphomicrobiales</taxon>
        <taxon>Rhizobiaceae</taxon>
        <taxon>Sinorhizobium/Ensifer group</taxon>
        <taxon>Sinorhizobium</taxon>
        <taxon>environmental samples</taxon>
    </lineage>
</organism>
<protein>
    <submittedName>
        <fullName evidence="1">CAZy families GT2 protein</fullName>
    </submittedName>
</protein>
<proteinExistence type="predicted"/>
<accession>A0A060C012</accession>
<evidence type="ECO:0000313" key="1">
    <source>
        <dbReference type="EMBL" id="AIA89998.1"/>
    </source>
</evidence>